<name>A0A5B7GET7_PORTR</name>
<reference evidence="2 3" key="1">
    <citation type="submission" date="2019-05" db="EMBL/GenBank/DDBJ databases">
        <title>Another draft genome of Portunus trituberculatus and its Hox gene families provides insights of decapod evolution.</title>
        <authorList>
            <person name="Jeong J.-H."/>
            <person name="Song I."/>
            <person name="Kim S."/>
            <person name="Choi T."/>
            <person name="Kim D."/>
            <person name="Ryu S."/>
            <person name="Kim W."/>
        </authorList>
    </citation>
    <scope>NUCLEOTIDE SEQUENCE [LARGE SCALE GENOMIC DNA]</scope>
    <source>
        <tissue evidence="2">Muscle</tissue>
    </source>
</reference>
<keyword evidence="1" id="KW-0812">Transmembrane</keyword>
<evidence type="ECO:0000256" key="1">
    <source>
        <dbReference type="SAM" id="Phobius"/>
    </source>
</evidence>
<protein>
    <submittedName>
        <fullName evidence="2">Uncharacterized protein</fullName>
    </submittedName>
</protein>
<feature type="transmembrane region" description="Helical" evidence="1">
    <location>
        <begin position="12"/>
        <end position="30"/>
    </location>
</feature>
<comment type="caution">
    <text evidence="2">The sequence shown here is derived from an EMBL/GenBank/DDBJ whole genome shotgun (WGS) entry which is preliminary data.</text>
</comment>
<dbReference type="Proteomes" id="UP000324222">
    <property type="component" value="Unassembled WGS sequence"/>
</dbReference>
<dbReference type="AlphaFoldDB" id="A0A5B7GET7"/>
<keyword evidence="3" id="KW-1185">Reference proteome</keyword>
<keyword evidence="1" id="KW-0472">Membrane</keyword>
<dbReference type="EMBL" id="VSRR010013492">
    <property type="protein sequence ID" value="MPC55853.1"/>
    <property type="molecule type" value="Genomic_DNA"/>
</dbReference>
<keyword evidence="1" id="KW-1133">Transmembrane helix</keyword>
<organism evidence="2 3">
    <name type="scientific">Portunus trituberculatus</name>
    <name type="common">Swimming crab</name>
    <name type="synonym">Neptunus trituberculatus</name>
    <dbReference type="NCBI Taxonomy" id="210409"/>
    <lineage>
        <taxon>Eukaryota</taxon>
        <taxon>Metazoa</taxon>
        <taxon>Ecdysozoa</taxon>
        <taxon>Arthropoda</taxon>
        <taxon>Crustacea</taxon>
        <taxon>Multicrustacea</taxon>
        <taxon>Malacostraca</taxon>
        <taxon>Eumalacostraca</taxon>
        <taxon>Eucarida</taxon>
        <taxon>Decapoda</taxon>
        <taxon>Pleocyemata</taxon>
        <taxon>Brachyura</taxon>
        <taxon>Eubrachyura</taxon>
        <taxon>Portunoidea</taxon>
        <taxon>Portunidae</taxon>
        <taxon>Portuninae</taxon>
        <taxon>Portunus</taxon>
    </lineage>
</organism>
<evidence type="ECO:0000313" key="3">
    <source>
        <dbReference type="Proteomes" id="UP000324222"/>
    </source>
</evidence>
<gene>
    <name evidence="2" type="ORF">E2C01_049799</name>
</gene>
<evidence type="ECO:0000313" key="2">
    <source>
        <dbReference type="EMBL" id="MPC55853.1"/>
    </source>
</evidence>
<sequence>MQKEKITDINEVGILFLKVFVWIFLLIKYLSVYERRKTTFNPLSTMTRVHIHSGYYLVIYTASETHVGALG</sequence>
<accession>A0A5B7GET7</accession>
<proteinExistence type="predicted"/>